<dbReference type="CDD" id="cd06170">
    <property type="entry name" value="LuxR_C_like"/>
    <property type="match status" value="1"/>
</dbReference>
<sequence>MYKVLVVDDHPFIRTALRTLVSGEGYEVVGETDNGVDAISLVRQLAPDLVLLDITMPRLDGIAVIERIRALELNTRIIVLTSLCSEHYATRCIGAGASGFISKTDELNVLAQAMKTVMKGYVYYPEAVVAFSKKHELAVDEAQLIASLSNRELSVFQQLSQGISNKDIAQNMLLSSKTVSCYKARLLAKLNVKSVVDLADVARRNNLI</sequence>
<dbReference type="GO" id="GO:0000160">
    <property type="term" value="P:phosphorelay signal transduction system"/>
    <property type="evidence" value="ECO:0007669"/>
    <property type="project" value="InterPro"/>
</dbReference>
<dbReference type="PROSITE" id="PS50110">
    <property type="entry name" value="RESPONSE_REGULATORY"/>
    <property type="match status" value="1"/>
</dbReference>
<reference evidence="5" key="1">
    <citation type="submission" date="2019-09" db="EMBL/GenBank/DDBJ databases">
        <authorList>
            <person name="Chandra G."/>
            <person name="Truman W A."/>
        </authorList>
    </citation>
    <scope>NUCLEOTIDE SEQUENCE</scope>
    <source>
        <strain evidence="5">PS683</strain>
    </source>
</reference>
<dbReference type="Pfam" id="PF00072">
    <property type="entry name" value="Response_reg"/>
    <property type="match status" value="1"/>
</dbReference>
<evidence type="ECO:0000256" key="1">
    <source>
        <dbReference type="ARBA" id="ARBA00022553"/>
    </source>
</evidence>
<dbReference type="KEGG" id="pfx:A7318_06520"/>
<name>A0A5E6PCI7_PSEFL</name>
<dbReference type="SUPFAM" id="SSF52172">
    <property type="entry name" value="CheY-like"/>
    <property type="match status" value="1"/>
</dbReference>
<keyword evidence="3" id="KW-0238">DNA-binding</keyword>
<organism evidence="5">
    <name type="scientific">Pseudomonas fluorescens</name>
    <dbReference type="NCBI Taxonomy" id="294"/>
    <lineage>
        <taxon>Bacteria</taxon>
        <taxon>Pseudomonadati</taxon>
        <taxon>Pseudomonadota</taxon>
        <taxon>Gammaproteobacteria</taxon>
        <taxon>Pseudomonadales</taxon>
        <taxon>Pseudomonadaceae</taxon>
        <taxon>Pseudomonas</taxon>
    </lineage>
</organism>
<dbReference type="InterPro" id="IPR011006">
    <property type="entry name" value="CheY-like_superfamily"/>
</dbReference>
<evidence type="ECO:0000256" key="2">
    <source>
        <dbReference type="ARBA" id="ARBA00023015"/>
    </source>
</evidence>
<protein>
    <submittedName>
        <fullName evidence="5">Virulence factors putative positive transcription regulator BvgA</fullName>
    </submittedName>
</protein>
<dbReference type="AlphaFoldDB" id="A0A5E6PCI7"/>
<dbReference type="GO" id="GO:0003677">
    <property type="term" value="F:DNA binding"/>
    <property type="evidence" value="ECO:0007669"/>
    <property type="project" value="UniProtKB-KW"/>
</dbReference>
<dbReference type="PROSITE" id="PS50043">
    <property type="entry name" value="HTH_LUXR_2"/>
    <property type="match status" value="1"/>
</dbReference>
<evidence type="ECO:0000256" key="3">
    <source>
        <dbReference type="ARBA" id="ARBA00023125"/>
    </source>
</evidence>
<accession>A0A5E6PCI7</accession>
<dbReference type="GO" id="GO:0006355">
    <property type="term" value="P:regulation of DNA-templated transcription"/>
    <property type="evidence" value="ECO:0007669"/>
    <property type="project" value="InterPro"/>
</dbReference>
<dbReference type="InterPro" id="IPR001789">
    <property type="entry name" value="Sig_transdc_resp-reg_receiver"/>
</dbReference>
<dbReference type="PANTHER" id="PTHR43214:SF41">
    <property type="entry name" value="NITRATE_NITRITE RESPONSE REGULATOR PROTEIN NARP"/>
    <property type="match status" value="1"/>
</dbReference>
<dbReference type="PROSITE" id="PS00622">
    <property type="entry name" value="HTH_LUXR_1"/>
    <property type="match status" value="1"/>
</dbReference>
<dbReference type="CDD" id="cd17535">
    <property type="entry name" value="REC_NarL-like"/>
    <property type="match status" value="1"/>
</dbReference>
<evidence type="ECO:0000256" key="4">
    <source>
        <dbReference type="ARBA" id="ARBA00023163"/>
    </source>
</evidence>
<dbReference type="Pfam" id="PF00196">
    <property type="entry name" value="GerE"/>
    <property type="match status" value="1"/>
</dbReference>
<gene>
    <name evidence="5" type="primary">bvgA_2</name>
    <name evidence="5" type="ORF">PS683_00294</name>
</gene>
<dbReference type="EMBL" id="LR700639">
    <property type="protein sequence ID" value="VVM12020.1"/>
    <property type="molecule type" value="Genomic_DNA"/>
</dbReference>
<keyword evidence="2" id="KW-0805">Transcription regulation</keyword>
<keyword evidence="4" id="KW-0804">Transcription</keyword>
<dbReference type="Gene3D" id="3.40.50.2300">
    <property type="match status" value="1"/>
</dbReference>
<dbReference type="InterPro" id="IPR039420">
    <property type="entry name" value="WalR-like"/>
</dbReference>
<dbReference type="InterPro" id="IPR058245">
    <property type="entry name" value="NreC/VraR/RcsB-like_REC"/>
</dbReference>
<dbReference type="PANTHER" id="PTHR43214">
    <property type="entry name" value="TWO-COMPONENT RESPONSE REGULATOR"/>
    <property type="match status" value="1"/>
</dbReference>
<dbReference type="SMART" id="SM00448">
    <property type="entry name" value="REC"/>
    <property type="match status" value="1"/>
</dbReference>
<dbReference type="PRINTS" id="PR00038">
    <property type="entry name" value="HTHLUXR"/>
</dbReference>
<proteinExistence type="predicted"/>
<dbReference type="InterPro" id="IPR000792">
    <property type="entry name" value="Tscrpt_reg_LuxR_C"/>
</dbReference>
<dbReference type="SMART" id="SM00421">
    <property type="entry name" value="HTH_LUXR"/>
    <property type="match status" value="1"/>
</dbReference>
<evidence type="ECO:0000313" key="5">
    <source>
        <dbReference type="EMBL" id="VVM12020.1"/>
    </source>
</evidence>
<keyword evidence="1" id="KW-0597">Phosphoprotein</keyword>